<evidence type="ECO:0000313" key="6">
    <source>
        <dbReference type="Proteomes" id="UP000799537"/>
    </source>
</evidence>
<dbReference type="GeneID" id="54565667"/>
<feature type="domain" description="Acyl-CoA thioesterase-like N-terminal HotDog" evidence="3">
    <location>
        <begin position="43"/>
        <end position="122"/>
    </location>
</feature>
<feature type="domain" description="Acyl-CoA thioesterase-like C-terminal" evidence="4">
    <location>
        <begin position="203"/>
        <end position="316"/>
    </location>
</feature>
<evidence type="ECO:0000256" key="1">
    <source>
        <dbReference type="ARBA" id="ARBA00006538"/>
    </source>
</evidence>
<dbReference type="Pfam" id="PF13622">
    <property type="entry name" value="4HBT_3"/>
    <property type="match status" value="1"/>
</dbReference>
<dbReference type="RefSeq" id="XP_033669115.1">
    <property type="nucleotide sequence ID" value="XM_033812395.1"/>
</dbReference>
<dbReference type="GO" id="GO:0006637">
    <property type="term" value="P:acyl-CoA metabolic process"/>
    <property type="evidence" value="ECO:0007669"/>
    <property type="project" value="InterPro"/>
</dbReference>
<evidence type="ECO:0008006" key="7">
    <source>
        <dbReference type="Google" id="ProtNLM"/>
    </source>
</evidence>
<dbReference type="OrthoDB" id="68328at2759"/>
<dbReference type="PANTHER" id="PTHR11066">
    <property type="entry name" value="ACYL-COA THIOESTERASE"/>
    <property type="match status" value="1"/>
</dbReference>
<dbReference type="CDD" id="cd03444">
    <property type="entry name" value="Thioesterase_II_repeat1"/>
    <property type="match status" value="1"/>
</dbReference>
<organism evidence="5 6">
    <name type="scientific">Zasmidium cellare ATCC 36951</name>
    <dbReference type="NCBI Taxonomy" id="1080233"/>
    <lineage>
        <taxon>Eukaryota</taxon>
        <taxon>Fungi</taxon>
        <taxon>Dikarya</taxon>
        <taxon>Ascomycota</taxon>
        <taxon>Pezizomycotina</taxon>
        <taxon>Dothideomycetes</taxon>
        <taxon>Dothideomycetidae</taxon>
        <taxon>Mycosphaerellales</taxon>
        <taxon>Mycosphaerellaceae</taxon>
        <taxon>Zasmidium</taxon>
    </lineage>
</organism>
<dbReference type="GO" id="GO:0047617">
    <property type="term" value="F:fatty acyl-CoA hydrolase activity"/>
    <property type="evidence" value="ECO:0007669"/>
    <property type="project" value="InterPro"/>
</dbReference>
<dbReference type="Pfam" id="PF20789">
    <property type="entry name" value="4HBT_3C"/>
    <property type="match status" value="1"/>
</dbReference>
<dbReference type="InterPro" id="IPR029069">
    <property type="entry name" value="HotDog_dom_sf"/>
</dbReference>
<reference evidence="5" key="1">
    <citation type="journal article" date="2020" name="Stud. Mycol.">
        <title>101 Dothideomycetes genomes: a test case for predicting lifestyles and emergence of pathogens.</title>
        <authorList>
            <person name="Haridas S."/>
            <person name="Albert R."/>
            <person name="Binder M."/>
            <person name="Bloem J."/>
            <person name="Labutti K."/>
            <person name="Salamov A."/>
            <person name="Andreopoulos B."/>
            <person name="Baker S."/>
            <person name="Barry K."/>
            <person name="Bills G."/>
            <person name="Bluhm B."/>
            <person name="Cannon C."/>
            <person name="Castanera R."/>
            <person name="Culley D."/>
            <person name="Daum C."/>
            <person name="Ezra D."/>
            <person name="Gonzalez J."/>
            <person name="Henrissat B."/>
            <person name="Kuo A."/>
            <person name="Liang C."/>
            <person name="Lipzen A."/>
            <person name="Lutzoni F."/>
            <person name="Magnuson J."/>
            <person name="Mondo S."/>
            <person name="Nolan M."/>
            <person name="Ohm R."/>
            <person name="Pangilinan J."/>
            <person name="Park H.-J."/>
            <person name="Ramirez L."/>
            <person name="Alfaro M."/>
            <person name="Sun H."/>
            <person name="Tritt A."/>
            <person name="Yoshinaga Y."/>
            <person name="Zwiers L.-H."/>
            <person name="Turgeon B."/>
            <person name="Goodwin S."/>
            <person name="Spatafora J."/>
            <person name="Crous P."/>
            <person name="Grigoriev I."/>
        </authorList>
    </citation>
    <scope>NUCLEOTIDE SEQUENCE</scope>
    <source>
        <strain evidence="5">ATCC 36951</strain>
    </source>
</reference>
<dbReference type="InterPro" id="IPR042171">
    <property type="entry name" value="Acyl-CoA_hotdog"/>
</dbReference>
<gene>
    <name evidence="5" type="ORF">M409DRAFT_53525</name>
</gene>
<protein>
    <recommendedName>
        <fullName evidence="7">Acyl-CoA thioesterase II</fullName>
    </recommendedName>
</protein>
<dbReference type="PANTHER" id="PTHR11066:SF64">
    <property type="entry name" value="ACYL-COA THIOESTERASE (AFU_ORTHOLOGUE AFUA_1G12060)"/>
    <property type="match status" value="1"/>
</dbReference>
<evidence type="ECO:0000313" key="5">
    <source>
        <dbReference type="EMBL" id="KAF2168226.1"/>
    </source>
</evidence>
<dbReference type="CDD" id="cd03445">
    <property type="entry name" value="Thioesterase_II_repeat2"/>
    <property type="match status" value="1"/>
</dbReference>
<dbReference type="Proteomes" id="UP000799537">
    <property type="component" value="Unassembled WGS sequence"/>
</dbReference>
<dbReference type="SUPFAM" id="SSF54637">
    <property type="entry name" value="Thioesterase/thiol ester dehydrase-isomerase"/>
    <property type="match status" value="2"/>
</dbReference>
<dbReference type="AlphaFoldDB" id="A0A6A6CRW2"/>
<evidence type="ECO:0000256" key="2">
    <source>
        <dbReference type="ARBA" id="ARBA00022801"/>
    </source>
</evidence>
<dbReference type="InterPro" id="IPR003703">
    <property type="entry name" value="Acyl_CoA_thio"/>
</dbReference>
<dbReference type="GO" id="GO:0009062">
    <property type="term" value="P:fatty acid catabolic process"/>
    <property type="evidence" value="ECO:0007669"/>
    <property type="project" value="TreeGrafter"/>
</dbReference>
<dbReference type="InterPro" id="IPR049450">
    <property type="entry name" value="ACOT8-like_C"/>
</dbReference>
<name>A0A6A6CRW2_ZASCE</name>
<keyword evidence="2" id="KW-0378">Hydrolase</keyword>
<evidence type="ECO:0000259" key="4">
    <source>
        <dbReference type="Pfam" id="PF20789"/>
    </source>
</evidence>
<evidence type="ECO:0000259" key="3">
    <source>
        <dbReference type="Pfam" id="PF13622"/>
    </source>
</evidence>
<comment type="similarity">
    <text evidence="1">Belongs to the C/M/P thioester hydrolase family.</text>
</comment>
<accession>A0A6A6CRW2</accession>
<dbReference type="GO" id="GO:0005782">
    <property type="term" value="C:peroxisomal matrix"/>
    <property type="evidence" value="ECO:0007669"/>
    <property type="project" value="UniProtKB-SubCell"/>
</dbReference>
<proteinExistence type="inferred from homology"/>
<dbReference type="Gene3D" id="2.40.160.210">
    <property type="entry name" value="Acyl-CoA thioesterase, double hotdog domain"/>
    <property type="match status" value="1"/>
</dbReference>
<dbReference type="EMBL" id="ML993591">
    <property type="protein sequence ID" value="KAF2168226.1"/>
    <property type="molecule type" value="Genomic_DNA"/>
</dbReference>
<keyword evidence="6" id="KW-1185">Reference proteome</keyword>
<sequence length="352" mass="39640">MPPPRDGNEPIPFERLIKLERLNKDTFRSIALPFTPDAPNGVRGVAYGGHVYMQAAWAACQTVAKGFQLSNVSGNFILPGTPDLKFTYHVQTIRDGRSSATRIVNVSQKEGKGFMFTCTCVFKNPEPNPLDVQSPINLWDKYAISLKDKQPWSFPECPGFDVPWYWREQANGKKNDIFPGLDTRKADLSKYNQNRHPLDRRQLVFYRSIGTIPADDVNMHLCAQLYASDRNSLFIVANALDIGDLYTGMGSLIHQVIFHTGAEDLGFGEDVGEEGSRWFCKEDSCTRYANGRGLFFSRVWSPEGRHVMTVTQDGMVRLPREGGEGKVEDVVKGWDGLEPEEMQQVRRGKGKL</sequence>
<dbReference type="InterPro" id="IPR049449">
    <property type="entry name" value="TesB_ACOT8-like_N"/>
</dbReference>